<name>A0A067TCA0_GALM3</name>
<dbReference type="AlphaFoldDB" id="A0A067TCA0"/>
<protein>
    <submittedName>
        <fullName evidence="1">Uncharacterized protein</fullName>
    </submittedName>
</protein>
<proteinExistence type="predicted"/>
<organism evidence="1 2">
    <name type="scientific">Galerina marginata (strain CBS 339.88)</name>
    <dbReference type="NCBI Taxonomy" id="685588"/>
    <lineage>
        <taxon>Eukaryota</taxon>
        <taxon>Fungi</taxon>
        <taxon>Dikarya</taxon>
        <taxon>Basidiomycota</taxon>
        <taxon>Agaricomycotina</taxon>
        <taxon>Agaricomycetes</taxon>
        <taxon>Agaricomycetidae</taxon>
        <taxon>Agaricales</taxon>
        <taxon>Agaricineae</taxon>
        <taxon>Strophariaceae</taxon>
        <taxon>Galerina</taxon>
    </lineage>
</organism>
<reference evidence="2" key="1">
    <citation type="journal article" date="2014" name="Proc. Natl. Acad. Sci. U.S.A.">
        <title>Extensive sampling of basidiomycete genomes demonstrates inadequacy of the white-rot/brown-rot paradigm for wood decay fungi.</title>
        <authorList>
            <person name="Riley R."/>
            <person name="Salamov A.A."/>
            <person name="Brown D.W."/>
            <person name="Nagy L.G."/>
            <person name="Floudas D."/>
            <person name="Held B.W."/>
            <person name="Levasseur A."/>
            <person name="Lombard V."/>
            <person name="Morin E."/>
            <person name="Otillar R."/>
            <person name="Lindquist E.A."/>
            <person name="Sun H."/>
            <person name="LaButti K.M."/>
            <person name="Schmutz J."/>
            <person name="Jabbour D."/>
            <person name="Luo H."/>
            <person name="Baker S.E."/>
            <person name="Pisabarro A.G."/>
            <person name="Walton J.D."/>
            <person name="Blanchette R.A."/>
            <person name="Henrissat B."/>
            <person name="Martin F."/>
            <person name="Cullen D."/>
            <person name="Hibbett D.S."/>
            <person name="Grigoriev I.V."/>
        </authorList>
    </citation>
    <scope>NUCLEOTIDE SEQUENCE [LARGE SCALE GENOMIC DNA]</scope>
    <source>
        <strain evidence="2">CBS 339.88</strain>
    </source>
</reference>
<evidence type="ECO:0000313" key="2">
    <source>
        <dbReference type="Proteomes" id="UP000027222"/>
    </source>
</evidence>
<dbReference type="EMBL" id="KL142376">
    <property type="protein sequence ID" value="KDR77504.1"/>
    <property type="molecule type" value="Genomic_DNA"/>
</dbReference>
<dbReference type="PANTHER" id="PTHR46579">
    <property type="entry name" value="F5/8 TYPE C DOMAIN-CONTAINING PROTEIN-RELATED"/>
    <property type="match status" value="1"/>
</dbReference>
<accession>A0A067TCA0</accession>
<dbReference type="Proteomes" id="UP000027222">
    <property type="component" value="Unassembled WGS sequence"/>
</dbReference>
<dbReference type="InterPro" id="IPR004242">
    <property type="entry name" value="Transposase_21"/>
</dbReference>
<dbReference type="HOGENOM" id="CLU_002101_0_0_1"/>
<evidence type="ECO:0000313" key="1">
    <source>
        <dbReference type="EMBL" id="KDR77504.1"/>
    </source>
</evidence>
<dbReference type="PANTHER" id="PTHR46579:SF1">
    <property type="entry name" value="F5_8 TYPE C DOMAIN-CONTAINING PROTEIN"/>
    <property type="match status" value="1"/>
</dbReference>
<dbReference type="STRING" id="685588.A0A067TCA0"/>
<dbReference type="OrthoDB" id="3039677at2759"/>
<gene>
    <name evidence="1" type="ORF">GALMADRAFT_65801</name>
</gene>
<sequence>MHRNLPRQSNKPRRVRCKCKSHCTVLNPITGRYEGDGQLVSRGTRDNHTQDDKRLVINAPAAAPTPVANPGENLWSSRIHAELDTLKDLVIDLKVPLVFRNKPEDHGVFRWPTEVEIIIPNHGVHSLTQHRVNREFLFTENRICQLVVLLSDRYGQDDQAKALLDRLFSELGHLTRQKEVQWTMQRGSHGLGKPFVNTEIFIRSAGLRGQTPVMRVATVLSLVMECIYFVPRRAIRVLLGGFRSFLRVAGALPLVIESVPVDPRPGHSHFQLDPITRQFIVCTSCHFLYPFIPGNNPNNEESPFALTCDHQRTPESPVCRNPLWKSRDLGGGHTQLVPFRKYLHQVLKSWVGRLISRKGIEDLLDSPFAGNGPANPDNAPVDDILRSRIFQELTDASGQPFFPAPGKEGRLVFSLSVDGFNPFGNKTAKQTVSSTGIWLVLLNFPQHLRYLPENMYLAGVVPDKPSKEDIYPYVKLVVSELLEFWNDGVTFSRTFNEIYGRLFKAMLVPVVCDMPAARQVIGLGAATAHNFCTFCDLDIDDINVLDRAEWPEKDLTHIRHIAELWRDAPSEQHQTAIFDAYGIRWSPLHDLPYWNIVKYTIIDPMHALDLNNLQNHCRSVFQIDISVPGGDGLSEVSHQNQSIGKELLKAHEKCVQLIRRNDANLLDQLVVHPRSVLYKTCVDNDILAPNHALVVGIKWVLAKNIVAWVRSSFFTLLIHQMLKFSPFQRQQPEYNDVKLVPMSGNTGNHPITTGVEAGLSRVLQHLLNTENQDESREKAYSQGTAAIFVYICDLLEIEHGDIDKTKRNAKHVLYDRIIDLIDDDLLAFETLQQYLPDHSPSHNRPVLGKDVMTAIWSDMSRTKLPTWITPAPPNWGTAERGKLSADNWRVICTIHLPITLIRLWANDTPRKRDLLCHYMDLVAAVCIANMRVTTENQIQEYNKHMGRYVQNLSRLFPDQNLKPTHHAALHIGDMLGLFGPNHSHSGPHYERYINFFHRINTNSKLGELESTFLRASARNANLRALLSEQGDLQQSLRELTVVMNSIESEDIRGFRLASILDPYSPTFTSRSGMEDLPLSNMQKTLLSEVLNLDADHMPRSATFLKEISSRGVCYGTSGSSTHRNSSIIFKEVNQASESYKAGIVDQIFRYSYPAPSGLPNEAIFFYLQELAPIDSQLDPYRQFGPFGGFLCKKTDSRIKIISISQLVSHFTLTEMAGGSYGSYDGLIHVMPVDRVSSFLCILLLSLH</sequence>
<dbReference type="Pfam" id="PF02992">
    <property type="entry name" value="Transposase_21"/>
    <property type="match status" value="1"/>
</dbReference>
<keyword evidence="2" id="KW-1185">Reference proteome</keyword>